<keyword evidence="1" id="KW-0805">Transcription regulation</keyword>
<keyword evidence="2" id="KW-0238">DNA-binding</keyword>
<dbReference type="Pfam" id="PF02365">
    <property type="entry name" value="NAM"/>
    <property type="match status" value="1"/>
</dbReference>
<dbReference type="PROSITE" id="PS51005">
    <property type="entry name" value="NAC"/>
    <property type="match status" value="1"/>
</dbReference>
<feature type="domain" description="NAC" evidence="6">
    <location>
        <begin position="27"/>
        <end position="190"/>
    </location>
</feature>
<keyword evidence="8" id="KW-1185">Reference proteome</keyword>
<evidence type="ECO:0000256" key="1">
    <source>
        <dbReference type="ARBA" id="ARBA00023015"/>
    </source>
</evidence>
<dbReference type="AlphaFoldDB" id="A0A5P1EXY0"/>
<evidence type="ECO:0000256" key="3">
    <source>
        <dbReference type="ARBA" id="ARBA00023163"/>
    </source>
</evidence>
<keyword evidence="4" id="KW-0539">Nucleus</keyword>
<evidence type="ECO:0000256" key="5">
    <source>
        <dbReference type="SAM" id="MobiDB-lite"/>
    </source>
</evidence>
<protein>
    <recommendedName>
        <fullName evidence="6">NAC domain-containing protein</fullName>
    </recommendedName>
</protein>
<sequence length="415" mass="47185">MASRGGEFLSPLAISFDGEEEREPERLPVGFKFRPTDEELILRYLRPKVLGGELPCEAVIVDVNVYNYNPTRLTEIYADKEQEKSWYFFTSRNRKYEKGSRPDRAASGGYWKATAADTDIQEMEGGRRMKIGGKKPLVFMEIENCRTRKGDQGTPTEWMMHEFKIEESKQPIKNGRMLLDDYVLSKIYRSRGKGKSKKPAPAANPNNLQQQQIQPSDKRARREPEPEPKASSEPTEIQPEQINPNPQTLQNQLIPCMLQDLPSGPGLLNPNQNQIYDQFGHPFPSADEDFLPTLPSIPEFFDQFEPTNHAPNFALPQQCYEIGNFSINIGGCNQNFQQQQQQRINYGEMPAHNSAITSIHPAGLSGNHNFNAGNFAHSQQYFNTLQFANARHSSWIRTGRGRMGNSQGNLDQNKF</sequence>
<dbReference type="PANTHER" id="PTHR31719:SF94">
    <property type="entry name" value="PROTEIN ATAF2"/>
    <property type="match status" value="1"/>
</dbReference>
<dbReference type="EMBL" id="CM007384">
    <property type="protein sequence ID" value="ONK70782.1"/>
    <property type="molecule type" value="Genomic_DNA"/>
</dbReference>
<dbReference type="InterPro" id="IPR003441">
    <property type="entry name" value="NAC-dom"/>
</dbReference>
<dbReference type="Gramene" id="ONK70782">
    <property type="protein sequence ID" value="ONK70782"/>
    <property type="gene ID" value="A4U43_C04F1480"/>
</dbReference>
<evidence type="ECO:0000313" key="8">
    <source>
        <dbReference type="Proteomes" id="UP000243459"/>
    </source>
</evidence>
<feature type="region of interest" description="Disordered" evidence="5">
    <location>
        <begin position="190"/>
        <end position="247"/>
    </location>
</feature>
<evidence type="ECO:0000256" key="4">
    <source>
        <dbReference type="ARBA" id="ARBA00023242"/>
    </source>
</evidence>
<evidence type="ECO:0000259" key="6">
    <source>
        <dbReference type="PROSITE" id="PS51005"/>
    </source>
</evidence>
<evidence type="ECO:0000256" key="2">
    <source>
        <dbReference type="ARBA" id="ARBA00023125"/>
    </source>
</evidence>
<dbReference type="PANTHER" id="PTHR31719">
    <property type="entry name" value="NAC TRANSCRIPTION FACTOR 56"/>
    <property type="match status" value="1"/>
</dbReference>
<dbReference type="OMA" id="QFANARH"/>
<name>A0A5P1EXY0_ASPOF</name>
<accession>A0A5P1EXY0</accession>
<feature type="compositionally biased region" description="Polar residues" evidence="5">
    <location>
        <begin position="238"/>
        <end position="247"/>
    </location>
</feature>
<feature type="compositionally biased region" description="Low complexity" evidence="5">
    <location>
        <begin position="199"/>
        <end position="215"/>
    </location>
</feature>
<dbReference type="InterPro" id="IPR036093">
    <property type="entry name" value="NAC_dom_sf"/>
</dbReference>
<gene>
    <name evidence="7" type="ORF">A4U43_C04F1480</name>
</gene>
<dbReference type="SUPFAM" id="SSF101941">
    <property type="entry name" value="NAC domain"/>
    <property type="match status" value="1"/>
</dbReference>
<dbReference type="GO" id="GO:0006355">
    <property type="term" value="P:regulation of DNA-templated transcription"/>
    <property type="evidence" value="ECO:0007669"/>
    <property type="project" value="InterPro"/>
</dbReference>
<organism evidence="7 8">
    <name type="scientific">Asparagus officinalis</name>
    <name type="common">Garden asparagus</name>
    <dbReference type="NCBI Taxonomy" id="4686"/>
    <lineage>
        <taxon>Eukaryota</taxon>
        <taxon>Viridiplantae</taxon>
        <taxon>Streptophyta</taxon>
        <taxon>Embryophyta</taxon>
        <taxon>Tracheophyta</taxon>
        <taxon>Spermatophyta</taxon>
        <taxon>Magnoliopsida</taxon>
        <taxon>Liliopsida</taxon>
        <taxon>Asparagales</taxon>
        <taxon>Asparagaceae</taxon>
        <taxon>Asparagoideae</taxon>
        <taxon>Asparagus</taxon>
    </lineage>
</organism>
<reference evidence="8" key="1">
    <citation type="journal article" date="2017" name="Nat. Commun.">
        <title>The asparagus genome sheds light on the origin and evolution of a young Y chromosome.</title>
        <authorList>
            <person name="Harkess A."/>
            <person name="Zhou J."/>
            <person name="Xu C."/>
            <person name="Bowers J.E."/>
            <person name="Van der Hulst R."/>
            <person name="Ayyampalayam S."/>
            <person name="Mercati F."/>
            <person name="Riccardi P."/>
            <person name="McKain M.R."/>
            <person name="Kakrana A."/>
            <person name="Tang H."/>
            <person name="Ray J."/>
            <person name="Groenendijk J."/>
            <person name="Arikit S."/>
            <person name="Mathioni S.M."/>
            <person name="Nakano M."/>
            <person name="Shan H."/>
            <person name="Telgmann-Rauber A."/>
            <person name="Kanno A."/>
            <person name="Yue Z."/>
            <person name="Chen H."/>
            <person name="Li W."/>
            <person name="Chen Y."/>
            <person name="Xu X."/>
            <person name="Zhang Y."/>
            <person name="Luo S."/>
            <person name="Chen H."/>
            <person name="Gao J."/>
            <person name="Mao Z."/>
            <person name="Pires J.C."/>
            <person name="Luo M."/>
            <person name="Kudrna D."/>
            <person name="Wing R.A."/>
            <person name="Meyers B.C."/>
            <person name="Yi K."/>
            <person name="Kong H."/>
            <person name="Lavrijsen P."/>
            <person name="Sunseri F."/>
            <person name="Falavigna A."/>
            <person name="Ye Y."/>
            <person name="Leebens-Mack J.H."/>
            <person name="Chen G."/>
        </authorList>
    </citation>
    <scope>NUCLEOTIDE SEQUENCE [LARGE SCALE GENOMIC DNA]</scope>
    <source>
        <strain evidence="8">cv. DH0086</strain>
    </source>
</reference>
<feature type="compositionally biased region" description="Basic and acidic residues" evidence="5">
    <location>
        <begin position="216"/>
        <end position="230"/>
    </location>
</feature>
<evidence type="ECO:0000313" key="7">
    <source>
        <dbReference type="EMBL" id="ONK70782.1"/>
    </source>
</evidence>
<proteinExistence type="predicted"/>
<dbReference type="Proteomes" id="UP000243459">
    <property type="component" value="Chromosome 4"/>
</dbReference>
<dbReference type="Gene3D" id="2.170.150.80">
    <property type="entry name" value="NAC domain"/>
    <property type="match status" value="1"/>
</dbReference>
<dbReference type="GO" id="GO:0003677">
    <property type="term" value="F:DNA binding"/>
    <property type="evidence" value="ECO:0007669"/>
    <property type="project" value="UniProtKB-KW"/>
</dbReference>
<keyword evidence="3" id="KW-0804">Transcription</keyword>